<organism evidence="2">
    <name type="scientific">Sinorhizobium medicae</name>
    <dbReference type="NCBI Taxonomy" id="110321"/>
    <lineage>
        <taxon>Bacteria</taxon>
        <taxon>Pseudomonadati</taxon>
        <taxon>Pseudomonadota</taxon>
        <taxon>Alphaproteobacteria</taxon>
        <taxon>Hyphomicrobiales</taxon>
        <taxon>Rhizobiaceae</taxon>
        <taxon>Sinorhizobium/Ensifer group</taxon>
        <taxon>Sinorhizobium</taxon>
    </lineage>
</organism>
<reference evidence="2" key="3">
    <citation type="submission" date="2019-06" db="EMBL/GenBank/DDBJ databases">
        <authorList>
            <person name="Le Quere A."/>
            <person name="Colella S."/>
        </authorList>
    </citation>
    <scope>NUCLEOTIDE SEQUENCE</scope>
    <source>
        <strain evidence="2">EmedicaeMD41</strain>
    </source>
</reference>
<protein>
    <submittedName>
        <fullName evidence="2">Uncharacterized protein</fullName>
    </submittedName>
</protein>
<gene>
    <name evidence="1" type="ORF">BMJ33_33370</name>
    <name evidence="2" type="ORF">EMEDMD4_50002</name>
</gene>
<evidence type="ECO:0000313" key="3">
    <source>
        <dbReference type="Proteomes" id="UP001190825"/>
    </source>
</evidence>
<evidence type="ECO:0000313" key="2">
    <source>
        <dbReference type="EMBL" id="VTZ63325.1"/>
    </source>
</evidence>
<name>A0A508X663_9HYPH</name>
<proteinExistence type="predicted"/>
<dbReference type="Proteomes" id="UP001190825">
    <property type="component" value="Unassembled WGS sequence"/>
</dbReference>
<dbReference type="EMBL" id="NBUC01000181">
    <property type="protein sequence ID" value="PLT92495.1"/>
    <property type="molecule type" value="Genomic_DNA"/>
</dbReference>
<dbReference type="Proteomes" id="UP000507954">
    <property type="component" value="Unassembled WGS sequence"/>
</dbReference>
<keyword evidence="3" id="KW-1185">Reference proteome</keyword>
<dbReference type="EMBL" id="CABFNB010000117">
    <property type="protein sequence ID" value="VTZ63325.1"/>
    <property type="molecule type" value="Genomic_DNA"/>
</dbReference>
<accession>A0A508X663</accession>
<sequence length="101" mass="10911">MEKGWTALLPWRGPTPSHKFDRITFLRSHVGDCRPETIPAAACIAFALAGRCTNENAGPSLLPAAAEGDGENVSASLGFRAVRPLLQLRQALARLRWGACR</sequence>
<reference evidence="1" key="1">
    <citation type="submission" date="2017-04" db="EMBL/GenBank/DDBJ databases">
        <authorList>
            <person name="Porter S."/>
            <person name="Friesen M.L."/>
            <person name="Faber-Hammond J."/>
        </authorList>
    </citation>
    <scope>NUCLEOTIDE SEQUENCE</scope>
    <source>
        <strain evidence="1">Str16</strain>
    </source>
</reference>
<dbReference type="AlphaFoldDB" id="A0A508X663"/>
<evidence type="ECO:0000313" key="1">
    <source>
        <dbReference type="EMBL" id="PLT92495.1"/>
    </source>
</evidence>
<reference evidence="1 3" key="2">
    <citation type="journal article" date="2018" name="FEMS Microbiol. Ecol.">
        <title>Co-invading symbiotic mutualists of Medicago polymorpha retain high ancestral diversity and contain diverse accessory genomes.</title>
        <authorList>
            <person name="Porter S.S."/>
            <person name="Faber-Hammond J.J."/>
            <person name="Friesen M.L."/>
        </authorList>
    </citation>
    <scope>NUCLEOTIDE SEQUENCE [LARGE SCALE GENOMIC DNA]</scope>
    <source>
        <strain evidence="1 3">Str16</strain>
    </source>
</reference>